<keyword evidence="1" id="KW-1133">Transmembrane helix</keyword>
<dbReference type="AlphaFoldDB" id="A0A314LFY4"/>
<proteinExistence type="predicted"/>
<dbReference type="Gramene" id="OIT40516">
    <property type="protein sequence ID" value="OIT40516"/>
    <property type="gene ID" value="A4A49_12451"/>
</dbReference>
<feature type="transmembrane region" description="Helical" evidence="1">
    <location>
        <begin position="6"/>
        <end position="26"/>
    </location>
</feature>
<organism evidence="2 3">
    <name type="scientific">Nicotiana attenuata</name>
    <name type="common">Coyote tobacco</name>
    <dbReference type="NCBI Taxonomy" id="49451"/>
    <lineage>
        <taxon>Eukaryota</taxon>
        <taxon>Viridiplantae</taxon>
        <taxon>Streptophyta</taxon>
        <taxon>Embryophyta</taxon>
        <taxon>Tracheophyta</taxon>
        <taxon>Spermatophyta</taxon>
        <taxon>Magnoliopsida</taxon>
        <taxon>eudicotyledons</taxon>
        <taxon>Gunneridae</taxon>
        <taxon>Pentapetalae</taxon>
        <taxon>asterids</taxon>
        <taxon>lamiids</taxon>
        <taxon>Solanales</taxon>
        <taxon>Solanaceae</taxon>
        <taxon>Nicotianoideae</taxon>
        <taxon>Nicotianeae</taxon>
        <taxon>Nicotiana</taxon>
    </lineage>
</organism>
<keyword evidence="3" id="KW-1185">Reference proteome</keyword>
<name>A0A314LFY4_NICAT</name>
<keyword evidence="1" id="KW-0812">Transmembrane</keyword>
<reference evidence="2" key="1">
    <citation type="submission" date="2016-11" db="EMBL/GenBank/DDBJ databases">
        <title>The genome of Nicotiana attenuata.</title>
        <authorList>
            <person name="Xu S."/>
            <person name="Brockmoeller T."/>
            <person name="Gaquerel E."/>
            <person name="Navarro A."/>
            <person name="Kuhl H."/>
            <person name="Gase K."/>
            <person name="Ling Z."/>
            <person name="Zhou W."/>
            <person name="Kreitzer C."/>
            <person name="Stanke M."/>
            <person name="Tang H."/>
            <person name="Lyons E."/>
            <person name="Pandey P."/>
            <person name="Pandey S.P."/>
            <person name="Timmermann B."/>
            <person name="Baldwin I.T."/>
        </authorList>
    </citation>
    <scope>NUCLEOTIDE SEQUENCE [LARGE SCALE GENOMIC DNA]</scope>
    <source>
        <strain evidence="2">UT</strain>
    </source>
</reference>
<accession>A0A314LFY4</accession>
<evidence type="ECO:0000313" key="3">
    <source>
        <dbReference type="Proteomes" id="UP000187609"/>
    </source>
</evidence>
<dbReference type="EMBL" id="MJEQ01000019">
    <property type="protein sequence ID" value="OIT40516.1"/>
    <property type="molecule type" value="Genomic_DNA"/>
</dbReference>
<protein>
    <submittedName>
        <fullName evidence="2">Uncharacterized protein</fullName>
    </submittedName>
</protein>
<evidence type="ECO:0000313" key="2">
    <source>
        <dbReference type="EMBL" id="OIT40516.1"/>
    </source>
</evidence>
<dbReference type="Proteomes" id="UP000187609">
    <property type="component" value="Unassembled WGS sequence"/>
</dbReference>
<comment type="caution">
    <text evidence="2">The sequence shown here is derived from an EMBL/GenBank/DDBJ whole genome shotgun (WGS) entry which is preliminary data.</text>
</comment>
<evidence type="ECO:0000256" key="1">
    <source>
        <dbReference type="SAM" id="Phobius"/>
    </source>
</evidence>
<sequence length="72" mass="8436">MSILVPFYFYFLAASFFFPSFHTLLLSSVKITFIKKILFVKITVFLGENSPYFLSVFGERAGYNFIRMFPVE</sequence>
<gene>
    <name evidence="2" type="ORF">A4A49_12451</name>
</gene>
<keyword evidence="1" id="KW-0472">Membrane</keyword>